<evidence type="ECO:0000313" key="2">
    <source>
        <dbReference type="EMBL" id="KAK2657293.1"/>
    </source>
</evidence>
<comment type="caution">
    <text evidence="2">The sequence shown here is derived from an EMBL/GenBank/DDBJ whole genome shotgun (WGS) entry which is preliminary data.</text>
</comment>
<dbReference type="AlphaFoldDB" id="A0AAD9XE21"/>
<protein>
    <recommendedName>
        <fullName evidence="1">Transposase MuDR plant domain-containing protein</fullName>
    </recommendedName>
</protein>
<dbReference type="Pfam" id="PF03108">
    <property type="entry name" value="DBD_Tnp_Mut"/>
    <property type="match status" value="1"/>
</dbReference>
<accession>A0AAD9XE21</accession>
<evidence type="ECO:0000259" key="1">
    <source>
        <dbReference type="Pfam" id="PF03108"/>
    </source>
</evidence>
<sequence length="165" mass="18866">MTRYCIRNEWTPNPDVSISLKTGQVFTKATEVKDVIRRFAIQEGFQLNKLKNDKSRYTVTCLNEDCDWRLHASTLTDGVTFLIRSITGNHSLCQRQPVNREANSKWIAAAFGAMILSNPSIDAIVIKNELRNKFGVQASSQSIYRAKKWVLKNLRADHIEAYTMI</sequence>
<feature type="domain" description="Transposase MuDR plant" evidence="1">
    <location>
        <begin position="18"/>
        <end position="83"/>
    </location>
</feature>
<dbReference type="PANTHER" id="PTHR31973">
    <property type="entry name" value="POLYPROTEIN, PUTATIVE-RELATED"/>
    <property type="match status" value="1"/>
</dbReference>
<dbReference type="PANTHER" id="PTHR31973:SF187">
    <property type="entry name" value="MUTATOR TRANSPOSASE MUDRA PROTEIN"/>
    <property type="match status" value="1"/>
</dbReference>
<dbReference type="EMBL" id="JANJYI010000003">
    <property type="protein sequence ID" value="KAK2657293.1"/>
    <property type="molecule type" value="Genomic_DNA"/>
</dbReference>
<keyword evidence="3" id="KW-1185">Reference proteome</keyword>
<dbReference type="Proteomes" id="UP001280121">
    <property type="component" value="Unassembled WGS sequence"/>
</dbReference>
<name>A0AAD9XE21_9ROSI</name>
<reference evidence="2" key="1">
    <citation type="journal article" date="2023" name="Plant J.">
        <title>Genome sequences and population genomics provide insights into the demographic history, inbreeding, and mutation load of two 'living fossil' tree species of Dipteronia.</title>
        <authorList>
            <person name="Feng Y."/>
            <person name="Comes H.P."/>
            <person name="Chen J."/>
            <person name="Zhu S."/>
            <person name="Lu R."/>
            <person name="Zhang X."/>
            <person name="Li P."/>
            <person name="Qiu J."/>
            <person name="Olsen K.M."/>
            <person name="Qiu Y."/>
        </authorList>
    </citation>
    <scope>NUCLEOTIDE SEQUENCE</scope>
    <source>
        <strain evidence="2">KIB01</strain>
    </source>
</reference>
<evidence type="ECO:0000313" key="3">
    <source>
        <dbReference type="Proteomes" id="UP001280121"/>
    </source>
</evidence>
<proteinExistence type="predicted"/>
<gene>
    <name evidence="2" type="ORF">Ddye_010345</name>
</gene>
<dbReference type="InterPro" id="IPR004332">
    <property type="entry name" value="Transposase_MuDR"/>
</dbReference>
<organism evidence="2 3">
    <name type="scientific">Dipteronia dyeriana</name>
    <dbReference type="NCBI Taxonomy" id="168575"/>
    <lineage>
        <taxon>Eukaryota</taxon>
        <taxon>Viridiplantae</taxon>
        <taxon>Streptophyta</taxon>
        <taxon>Embryophyta</taxon>
        <taxon>Tracheophyta</taxon>
        <taxon>Spermatophyta</taxon>
        <taxon>Magnoliopsida</taxon>
        <taxon>eudicotyledons</taxon>
        <taxon>Gunneridae</taxon>
        <taxon>Pentapetalae</taxon>
        <taxon>rosids</taxon>
        <taxon>malvids</taxon>
        <taxon>Sapindales</taxon>
        <taxon>Sapindaceae</taxon>
        <taxon>Hippocastanoideae</taxon>
        <taxon>Acereae</taxon>
        <taxon>Dipteronia</taxon>
    </lineage>
</organism>